<dbReference type="PaxDb" id="44689-DDB0192232"/>
<sequence length="198" mass="23825">MNNDELFFKIFKNKYLNKIIFKFIKVQNKKLKYTRYNYYDVHLNLYCIKKLKFIIKHIIFNNNENNNINNEENNQNKYILKLLNEILKNKNEIIIIILDNFIGDNNEIQQDFSIFNCQTALSFCKNKLNVVKGAALIDKLENLKTNLIYIKYILSTQWIICQPRHQQLLIGYHLFLLLYPTQQSTTFLTFRPHQPPQL</sequence>
<dbReference type="RefSeq" id="XP_628856.1">
    <property type="nucleotide sequence ID" value="XM_628854.1"/>
</dbReference>
<dbReference type="GeneID" id="8629531"/>
<dbReference type="VEuPathDB" id="AmoebaDB:DDB_G0293996"/>
<reference evidence="1 2" key="1">
    <citation type="journal article" date="2005" name="Nature">
        <title>The genome of the social amoeba Dictyostelium discoideum.</title>
        <authorList>
            <consortium name="The Dictyostelium discoideum Sequencing Consortium"/>
            <person name="Eichinger L."/>
            <person name="Pachebat J.A."/>
            <person name="Glockner G."/>
            <person name="Rajandream M.A."/>
            <person name="Sucgang R."/>
            <person name="Berriman M."/>
            <person name="Song J."/>
            <person name="Olsen R."/>
            <person name="Szafranski K."/>
            <person name="Xu Q."/>
            <person name="Tunggal B."/>
            <person name="Kummerfeld S."/>
            <person name="Madera M."/>
            <person name="Konfortov B.A."/>
            <person name="Rivero F."/>
            <person name="Bankier A.T."/>
            <person name="Lehmann R."/>
            <person name="Hamlin N."/>
            <person name="Davies R."/>
            <person name="Gaudet P."/>
            <person name="Fey P."/>
            <person name="Pilcher K."/>
            <person name="Chen G."/>
            <person name="Saunders D."/>
            <person name="Sodergren E."/>
            <person name="Davis P."/>
            <person name="Kerhornou A."/>
            <person name="Nie X."/>
            <person name="Hall N."/>
            <person name="Anjard C."/>
            <person name="Hemphill L."/>
            <person name="Bason N."/>
            <person name="Farbrother P."/>
            <person name="Desany B."/>
            <person name="Just E."/>
            <person name="Morio T."/>
            <person name="Rost R."/>
            <person name="Churcher C."/>
            <person name="Cooper J."/>
            <person name="Haydock S."/>
            <person name="van Driessche N."/>
            <person name="Cronin A."/>
            <person name="Goodhead I."/>
            <person name="Muzny D."/>
            <person name="Mourier T."/>
            <person name="Pain A."/>
            <person name="Lu M."/>
            <person name="Harper D."/>
            <person name="Lindsay R."/>
            <person name="Hauser H."/>
            <person name="James K."/>
            <person name="Quiles M."/>
            <person name="Madan Babu M."/>
            <person name="Saito T."/>
            <person name="Buchrieser C."/>
            <person name="Wardroper A."/>
            <person name="Felder M."/>
            <person name="Thangavelu M."/>
            <person name="Johnson D."/>
            <person name="Knights A."/>
            <person name="Loulseged H."/>
            <person name="Mungall K."/>
            <person name="Oliver K."/>
            <person name="Price C."/>
            <person name="Quail M.A."/>
            <person name="Urushihara H."/>
            <person name="Hernandez J."/>
            <person name="Rabbinowitsch E."/>
            <person name="Steffen D."/>
            <person name="Sanders M."/>
            <person name="Ma J."/>
            <person name="Kohara Y."/>
            <person name="Sharp S."/>
            <person name="Simmonds M."/>
            <person name="Spiegler S."/>
            <person name="Tivey A."/>
            <person name="Sugano S."/>
            <person name="White B."/>
            <person name="Walker D."/>
            <person name="Woodward J."/>
            <person name="Winckler T."/>
            <person name="Tanaka Y."/>
            <person name="Shaulsky G."/>
            <person name="Schleicher M."/>
            <person name="Weinstock G."/>
            <person name="Rosenthal A."/>
            <person name="Cox E.C."/>
            <person name="Chisholm R.L."/>
            <person name="Gibbs R."/>
            <person name="Loomis W.F."/>
            <person name="Platzer M."/>
            <person name="Kay R.R."/>
            <person name="Williams J."/>
            <person name="Dear P.H."/>
            <person name="Noegel A.A."/>
            <person name="Barrell B."/>
            <person name="Kuspa A."/>
        </authorList>
    </citation>
    <scope>NUCLEOTIDE SEQUENCE [LARGE SCALE GENOMIC DNA]</scope>
    <source>
        <strain evidence="1 2">AX4</strain>
    </source>
</reference>
<proteinExistence type="predicted"/>
<accession>Q54B03</accession>
<evidence type="ECO:0000313" key="1">
    <source>
        <dbReference type="EMBL" id="EAL60440.1"/>
    </source>
</evidence>
<dbReference type="KEGG" id="ddi:DDB_G0293996"/>
<dbReference type="AlphaFoldDB" id="Q54B03"/>
<dbReference type="InParanoid" id="Q54B03"/>
<organism evidence="1 2">
    <name type="scientific">Dictyostelium discoideum</name>
    <name type="common">Social amoeba</name>
    <dbReference type="NCBI Taxonomy" id="44689"/>
    <lineage>
        <taxon>Eukaryota</taxon>
        <taxon>Amoebozoa</taxon>
        <taxon>Evosea</taxon>
        <taxon>Eumycetozoa</taxon>
        <taxon>Dictyostelia</taxon>
        <taxon>Dictyosteliales</taxon>
        <taxon>Dictyosteliaceae</taxon>
        <taxon>Dictyostelium</taxon>
    </lineage>
</organism>
<dbReference type="EMBL" id="AAFI02000225">
    <property type="protein sequence ID" value="EAL60440.1"/>
    <property type="molecule type" value="Genomic_DNA"/>
</dbReference>
<name>Q54B03_DICDI</name>
<keyword evidence="2" id="KW-1185">Reference proteome</keyword>
<protein>
    <submittedName>
        <fullName evidence="1">Uncharacterized protein</fullName>
    </submittedName>
</protein>
<dbReference type="Proteomes" id="UP000002195">
    <property type="component" value="Unassembled WGS sequence"/>
</dbReference>
<comment type="caution">
    <text evidence="1">The sequence shown here is derived from an EMBL/GenBank/DDBJ whole genome shotgun (WGS) entry which is preliminary data.</text>
</comment>
<evidence type="ECO:0000313" key="2">
    <source>
        <dbReference type="Proteomes" id="UP000002195"/>
    </source>
</evidence>
<gene>
    <name evidence="1" type="ORF">DDB_G0293996</name>
</gene>
<dbReference type="HOGENOM" id="CLU_1380340_0_0_1"/>